<gene>
    <name evidence="1" type="ORF">PSU4_46820</name>
</gene>
<keyword evidence="2" id="KW-1185">Reference proteome</keyword>
<dbReference type="Proteomes" id="UP000321685">
    <property type="component" value="Unassembled WGS sequence"/>
</dbReference>
<dbReference type="OrthoDB" id="4001768at2"/>
<organism evidence="1 2">
    <name type="scientific">Pseudonocardia sulfidoxydans NBRC 16205</name>
    <dbReference type="NCBI Taxonomy" id="1223511"/>
    <lineage>
        <taxon>Bacteria</taxon>
        <taxon>Bacillati</taxon>
        <taxon>Actinomycetota</taxon>
        <taxon>Actinomycetes</taxon>
        <taxon>Pseudonocardiales</taxon>
        <taxon>Pseudonocardiaceae</taxon>
        <taxon>Pseudonocardia</taxon>
    </lineage>
</organism>
<comment type="caution">
    <text evidence="1">The sequence shown here is derived from an EMBL/GenBank/DDBJ whole genome shotgun (WGS) entry which is preliminary data.</text>
</comment>
<protein>
    <submittedName>
        <fullName evidence="1">Uncharacterized protein</fullName>
    </submittedName>
</protein>
<evidence type="ECO:0000313" key="1">
    <source>
        <dbReference type="EMBL" id="GEL25728.1"/>
    </source>
</evidence>
<dbReference type="EMBL" id="BJVJ01000062">
    <property type="protein sequence ID" value="GEL25728.1"/>
    <property type="molecule type" value="Genomic_DNA"/>
</dbReference>
<sequence>MGLFQELTRGELGRWFASRMPGTAEVASEVAAAAASAAGRAGVVRPPRDQRLGQRHWAEVGGVFGMRMAAVVEQAPPYYGLYGLVAAGLLNVDTAQRVAGSFPSHRDLSPTTRAWALDMRPSPSGWLELAQPQHDTGGRGWADEAVMELVERTGRYHDEHAPAGTVGAGGAERGLARVYGWWSAAEDIYRSGIISDDLDELLGADAPTADMLRGLTAAAVVADTAALAQRLRTSGSLDALHALGGQPAAGSPLGCAGPVFVPHWADGDLLVGDTLIDVKTVLRADDPGKVGPWLWQVLAYAWLDSRSDHYRIRAVGLYLSRHGVLLRWPVDALAARLLAHPKTGGTGVGAVRGEFLALAAAAAARDGATVALRRSHP</sequence>
<evidence type="ECO:0000313" key="2">
    <source>
        <dbReference type="Proteomes" id="UP000321685"/>
    </source>
</evidence>
<proteinExistence type="predicted"/>
<accession>A0A511DRP4</accession>
<name>A0A511DRP4_9PSEU</name>
<dbReference type="AlphaFoldDB" id="A0A511DRP4"/>
<reference evidence="1 2" key="1">
    <citation type="submission" date="2019-07" db="EMBL/GenBank/DDBJ databases">
        <title>Whole genome shotgun sequence of Pseudonocardia sulfidoxydans NBRC 16205.</title>
        <authorList>
            <person name="Hosoyama A."/>
            <person name="Uohara A."/>
            <person name="Ohji S."/>
            <person name="Ichikawa N."/>
        </authorList>
    </citation>
    <scope>NUCLEOTIDE SEQUENCE [LARGE SCALE GENOMIC DNA]</scope>
    <source>
        <strain evidence="1 2">NBRC 16205</strain>
    </source>
</reference>
<dbReference type="RefSeq" id="WP_147112460.1">
    <property type="nucleotide sequence ID" value="NZ_BJVJ01000062.1"/>
</dbReference>